<proteinExistence type="inferred from homology"/>
<dbReference type="PROSITE" id="PS50931">
    <property type="entry name" value="HTH_LYSR"/>
    <property type="match status" value="1"/>
</dbReference>
<name>A0A6J7D357_9ZZZZ</name>
<evidence type="ECO:0000313" key="6">
    <source>
        <dbReference type="EMBL" id="CAB4862839.1"/>
    </source>
</evidence>
<feature type="domain" description="HTH lysR-type" evidence="5">
    <location>
        <begin position="8"/>
        <end position="67"/>
    </location>
</feature>
<comment type="similarity">
    <text evidence="1">Belongs to the LysR transcriptional regulatory family.</text>
</comment>
<evidence type="ECO:0000259" key="5">
    <source>
        <dbReference type="PROSITE" id="PS50931"/>
    </source>
</evidence>
<dbReference type="Pfam" id="PF00126">
    <property type="entry name" value="HTH_1"/>
    <property type="match status" value="1"/>
</dbReference>
<dbReference type="InterPro" id="IPR005119">
    <property type="entry name" value="LysR_subst-bd"/>
</dbReference>
<dbReference type="PANTHER" id="PTHR30346:SF29">
    <property type="entry name" value="LYSR SUBSTRATE-BINDING"/>
    <property type="match status" value="1"/>
</dbReference>
<dbReference type="Gene3D" id="3.40.190.290">
    <property type="match status" value="1"/>
</dbReference>
<accession>A0A6J7D357</accession>
<protein>
    <submittedName>
        <fullName evidence="6">Unannotated protein</fullName>
    </submittedName>
</protein>
<dbReference type="GO" id="GO:0003677">
    <property type="term" value="F:DNA binding"/>
    <property type="evidence" value="ECO:0007669"/>
    <property type="project" value="UniProtKB-KW"/>
</dbReference>
<gene>
    <name evidence="6" type="ORF">UFOPK3402_00301</name>
</gene>
<dbReference type="Pfam" id="PF03466">
    <property type="entry name" value="LysR_substrate"/>
    <property type="match status" value="1"/>
</dbReference>
<keyword evidence="3" id="KW-0238">DNA-binding</keyword>
<dbReference type="InterPro" id="IPR036390">
    <property type="entry name" value="WH_DNA-bd_sf"/>
</dbReference>
<dbReference type="SUPFAM" id="SSF53850">
    <property type="entry name" value="Periplasmic binding protein-like II"/>
    <property type="match status" value="1"/>
</dbReference>
<evidence type="ECO:0000256" key="4">
    <source>
        <dbReference type="ARBA" id="ARBA00023163"/>
    </source>
</evidence>
<dbReference type="GO" id="GO:0003700">
    <property type="term" value="F:DNA-binding transcription factor activity"/>
    <property type="evidence" value="ECO:0007669"/>
    <property type="project" value="InterPro"/>
</dbReference>
<evidence type="ECO:0000256" key="1">
    <source>
        <dbReference type="ARBA" id="ARBA00009437"/>
    </source>
</evidence>
<evidence type="ECO:0000256" key="3">
    <source>
        <dbReference type="ARBA" id="ARBA00023125"/>
    </source>
</evidence>
<dbReference type="CDD" id="cd05466">
    <property type="entry name" value="PBP2_LTTR_substrate"/>
    <property type="match status" value="1"/>
</dbReference>
<dbReference type="EMBL" id="CAFBLS010000023">
    <property type="protein sequence ID" value="CAB4862839.1"/>
    <property type="molecule type" value="Genomic_DNA"/>
</dbReference>
<keyword evidence="4" id="KW-0804">Transcription</keyword>
<dbReference type="InterPro" id="IPR036388">
    <property type="entry name" value="WH-like_DNA-bd_sf"/>
</dbReference>
<dbReference type="PANTHER" id="PTHR30346">
    <property type="entry name" value="TRANSCRIPTIONAL DUAL REGULATOR HCAR-RELATED"/>
    <property type="match status" value="1"/>
</dbReference>
<dbReference type="AlphaFoldDB" id="A0A6J7D357"/>
<organism evidence="6">
    <name type="scientific">freshwater metagenome</name>
    <dbReference type="NCBI Taxonomy" id="449393"/>
    <lineage>
        <taxon>unclassified sequences</taxon>
        <taxon>metagenomes</taxon>
        <taxon>ecological metagenomes</taxon>
    </lineage>
</organism>
<sequence length="324" mass="34653">MLMGIEDVEIRHLTTLRAVADEGSFIGAADVLGYSQAAISQQIAGLERAVGQSLFDRPGGPRPVTLTPAGRLLLGHAKAINARLALAGRELSDLVSGTAGRLRCGTFQSVSVQLLPELVREMREAAPNLDIHLVEQDTSESLVDLLLAGEIDVTFLEGPYQDPRLDLIELGADPFVVLLPKDSEYARLTKGRTFPTALLADAPMVGEHDCSTHERIDAGLRASGVTPRYVFRANDNGAMQGMVRAGLGPAVMPLLAVDTTDLGVVVKSLDPPIEPRVILIAIRKGANPLPAAERFVKIAKLECRKRLSRPARQGASVSEPSRPA</sequence>
<evidence type="ECO:0000256" key="2">
    <source>
        <dbReference type="ARBA" id="ARBA00023015"/>
    </source>
</evidence>
<dbReference type="GO" id="GO:0032993">
    <property type="term" value="C:protein-DNA complex"/>
    <property type="evidence" value="ECO:0007669"/>
    <property type="project" value="TreeGrafter"/>
</dbReference>
<keyword evidence="2" id="KW-0805">Transcription regulation</keyword>
<dbReference type="PRINTS" id="PR00039">
    <property type="entry name" value="HTHLYSR"/>
</dbReference>
<dbReference type="Gene3D" id="1.10.10.10">
    <property type="entry name" value="Winged helix-like DNA-binding domain superfamily/Winged helix DNA-binding domain"/>
    <property type="match status" value="1"/>
</dbReference>
<dbReference type="InterPro" id="IPR000847">
    <property type="entry name" value="LysR_HTH_N"/>
</dbReference>
<reference evidence="6" key="1">
    <citation type="submission" date="2020-05" db="EMBL/GenBank/DDBJ databases">
        <authorList>
            <person name="Chiriac C."/>
            <person name="Salcher M."/>
            <person name="Ghai R."/>
            <person name="Kavagutti S V."/>
        </authorList>
    </citation>
    <scope>NUCLEOTIDE SEQUENCE</scope>
</reference>
<dbReference type="SUPFAM" id="SSF46785">
    <property type="entry name" value="Winged helix' DNA-binding domain"/>
    <property type="match status" value="1"/>
</dbReference>